<dbReference type="GO" id="GO:0016747">
    <property type="term" value="F:acyltransferase activity, transferring groups other than amino-acyl groups"/>
    <property type="evidence" value="ECO:0007669"/>
    <property type="project" value="InterPro"/>
</dbReference>
<dbReference type="EMBL" id="WNJO01000002">
    <property type="protein sequence ID" value="MTV81559.1"/>
    <property type="molecule type" value="Genomic_DNA"/>
</dbReference>
<sequence length="145" mass="16511">MKVEKMDHISSTDLQTLMTLWLSGNLDAHPFISEEYWQEHENEVAGALKTAEVYVVRDDNGEIVGFAGMQGQRLTGIFVKAGQRNDGLGSLLMFALKSDYRLIKASAFEKNANAIHFYKQHDFDISERELNQETNEVVVKMIWQA</sequence>
<feature type="domain" description="N-acetyltransferase" evidence="3">
    <location>
        <begin position="1"/>
        <end position="145"/>
    </location>
</feature>
<dbReference type="InterPro" id="IPR016181">
    <property type="entry name" value="Acyl_CoA_acyltransferase"/>
</dbReference>
<dbReference type="AlphaFoldDB" id="A0A7X2XTW3"/>
<keyword evidence="2" id="KW-0012">Acyltransferase</keyword>
<evidence type="ECO:0000259" key="3">
    <source>
        <dbReference type="PROSITE" id="PS51186"/>
    </source>
</evidence>
<protein>
    <submittedName>
        <fullName evidence="4">GNAT family N-acetyltransferase</fullName>
    </submittedName>
</protein>
<reference evidence="4 5" key="1">
    <citation type="submission" date="2019-11" db="EMBL/GenBank/DDBJ databases">
        <title>Lactobacillus sp. nov. CRM56-3, isolated from fermented tea leaves.</title>
        <authorList>
            <person name="Phuengjayaem S."/>
            <person name="Tanasupawat S."/>
        </authorList>
    </citation>
    <scope>NUCLEOTIDE SEQUENCE [LARGE SCALE GENOMIC DNA]</scope>
    <source>
        <strain evidence="4 5">CRM56-3</strain>
    </source>
</reference>
<dbReference type="Proteomes" id="UP000466388">
    <property type="component" value="Unassembled WGS sequence"/>
</dbReference>
<evidence type="ECO:0000313" key="5">
    <source>
        <dbReference type="Proteomes" id="UP000466388"/>
    </source>
</evidence>
<dbReference type="InterPro" id="IPR000182">
    <property type="entry name" value="GNAT_dom"/>
</dbReference>
<dbReference type="PROSITE" id="PS51186">
    <property type="entry name" value="GNAT"/>
    <property type="match status" value="1"/>
</dbReference>
<keyword evidence="5" id="KW-1185">Reference proteome</keyword>
<evidence type="ECO:0000256" key="1">
    <source>
        <dbReference type="ARBA" id="ARBA00022679"/>
    </source>
</evidence>
<dbReference type="Gene3D" id="3.40.630.30">
    <property type="match status" value="1"/>
</dbReference>
<dbReference type="RefSeq" id="WP_155430835.1">
    <property type="nucleotide sequence ID" value="NZ_WNJO01000002.1"/>
</dbReference>
<organism evidence="4 5">
    <name type="scientific">Secundilactobacillus folii</name>
    <dbReference type="NCBI Taxonomy" id="2678357"/>
    <lineage>
        <taxon>Bacteria</taxon>
        <taxon>Bacillati</taxon>
        <taxon>Bacillota</taxon>
        <taxon>Bacilli</taxon>
        <taxon>Lactobacillales</taxon>
        <taxon>Lactobacillaceae</taxon>
        <taxon>Secundilactobacillus</taxon>
    </lineage>
</organism>
<dbReference type="PANTHER" id="PTHR43800:SF1">
    <property type="entry name" value="PEPTIDYL-LYSINE N-ACETYLTRANSFERASE YJAB"/>
    <property type="match status" value="1"/>
</dbReference>
<dbReference type="PANTHER" id="PTHR43800">
    <property type="entry name" value="PEPTIDYL-LYSINE N-ACETYLTRANSFERASE YJAB"/>
    <property type="match status" value="1"/>
</dbReference>
<evidence type="ECO:0000256" key="2">
    <source>
        <dbReference type="ARBA" id="ARBA00023315"/>
    </source>
</evidence>
<dbReference type="Pfam" id="PF13508">
    <property type="entry name" value="Acetyltransf_7"/>
    <property type="match status" value="1"/>
</dbReference>
<comment type="caution">
    <text evidence="4">The sequence shown here is derived from an EMBL/GenBank/DDBJ whole genome shotgun (WGS) entry which is preliminary data.</text>
</comment>
<accession>A0A7X2XTW3</accession>
<proteinExistence type="predicted"/>
<keyword evidence="1 4" id="KW-0808">Transferase</keyword>
<dbReference type="SUPFAM" id="SSF55729">
    <property type="entry name" value="Acyl-CoA N-acyltransferases (Nat)"/>
    <property type="match status" value="1"/>
</dbReference>
<gene>
    <name evidence="4" type="ORF">GM612_02675</name>
</gene>
<name>A0A7X2XTW3_9LACO</name>
<evidence type="ECO:0000313" key="4">
    <source>
        <dbReference type="EMBL" id="MTV81559.1"/>
    </source>
</evidence>